<dbReference type="KEGG" id="hpel:HZS54_05380"/>
<dbReference type="SUPFAM" id="SSF46785">
    <property type="entry name" value="Winged helix' DNA-binding domain"/>
    <property type="match status" value="1"/>
</dbReference>
<dbReference type="InterPro" id="IPR036388">
    <property type="entry name" value="WH-like_DNA-bd_sf"/>
</dbReference>
<proteinExistence type="predicted"/>
<dbReference type="OrthoDB" id="290446at2157"/>
<name>A0A7D5P5B4_9EURY</name>
<dbReference type="EMBL" id="CP058909">
    <property type="protein sequence ID" value="QLH81103.1"/>
    <property type="molecule type" value="Genomic_DNA"/>
</dbReference>
<dbReference type="InterPro" id="IPR036390">
    <property type="entry name" value="WH_DNA-bd_sf"/>
</dbReference>
<accession>A0A7D5P5B4</accession>
<organism evidence="1 2">
    <name type="scientific">Halosimplex pelagicum</name>
    <dbReference type="NCBI Taxonomy" id="869886"/>
    <lineage>
        <taxon>Archaea</taxon>
        <taxon>Methanobacteriati</taxon>
        <taxon>Methanobacteriota</taxon>
        <taxon>Stenosarchaea group</taxon>
        <taxon>Halobacteria</taxon>
        <taxon>Halobacteriales</taxon>
        <taxon>Haloarculaceae</taxon>
        <taxon>Halosimplex</taxon>
    </lineage>
</organism>
<dbReference type="AlphaFoldDB" id="A0A7D5P5B4"/>
<evidence type="ECO:0000313" key="1">
    <source>
        <dbReference type="EMBL" id="QLH81103.1"/>
    </source>
</evidence>
<protein>
    <submittedName>
        <fullName evidence="1">Helix-turn-helix domain-containing protein</fullName>
    </submittedName>
</protein>
<reference evidence="1 2" key="1">
    <citation type="submission" date="2020-07" db="EMBL/GenBank/DDBJ databases">
        <title>Halosimplex litoreum sp. nov. and Halosimplex rubrum sp. nov., isolated from different salt environments.</title>
        <authorList>
            <person name="Cui H."/>
        </authorList>
    </citation>
    <scope>NUCLEOTIDE SEQUENCE [LARGE SCALE GENOMIC DNA]</scope>
    <source>
        <strain evidence="1 2">R2</strain>
    </source>
</reference>
<keyword evidence="2" id="KW-1185">Reference proteome</keyword>
<dbReference type="Pfam" id="PF12840">
    <property type="entry name" value="HTH_20"/>
    <property type="match status" value="1"/>
</dbReference>
<evidence type="ECO:0000313" key="2">
    <source>
        <dbReference type="Proteomes" id="UP000509346"/>
    </source>
</evidence>
<dbReference type="Proteomes" id="UP000509346">
    <property type="component" value="Chromosome"/>
</dbReference>
<gene>
    <name evidence="1" type="ORF">HZS54_05380</name>
</gene>
<sequence length="118" mass="12988">MGVSDAPPPEETLALLGDEYARAILIATRSEPMTADALAEALDAAPSTVYDRIDDLTGAGFLSEVTRTDDRGNHYAEYRARLDRLGLELTDEGFELAVSHRDRDETAARLHALWSDLR</sequence>
<dbReference type="Gene3D" id="1.10.10.10">
    <property type="entry name" value="Winged helix-like DNA-binding domain superfamily/Winged helix DNA-binding domain"/>
    <property type="match status" value="1"/>
</dbReference>